<sequence length="118" mass="13536">MCVVEVTPVLFNITSFVVAAWIGTFGWPYSFCKIFLYMVFEVIRALPWHHPTCGRLSLIPHTVNTITRTNHRVPIDHDFIMLSDHGLKMCSAVCFVLRAIAVVECETTFPAINQLRRR</sequence>
<feature type="transmembrane region" description="Helical" evidence="1">
    <location>
        <begin position="18"/>
        <end position="40"/>
    </location>
</feature>
<evidence type="ECO:0008006" key="4">
    <source>
        <dbReference type="Google" id="ProtNLM"/>
    </source>
</evidence>
<keyword evidence="3" id="KW-1185">Reference proteome</keyword>
<proteinExistence type="predicted"/>
<keyword evidence="1" id="KW-0812">Transmembrane</keyword>
<reference evidence="2 3" key="1">
    <citation type="submission" date="2024-07" db="EMBL/GenBank/DDBJ databases">
        <title>Section-level genome sequencing and comparative genomics of Aspergillus sections Usti and Cavernicolus.</title>
        <authorList>
            <consortium name="Lawrence Berkeley National Laboratory"/>
            <person name="Nybo J.L."/>
            <person name="Vesth T.C."/>
            <person name="Theobald S."/>
            <person name="Frisvad J.C."/>
            <person name="Larsen T.O."/>
            <person name="Kjaerboelling I."/>
            <person name="Rothschild-Mancinelli K."/>
            <person name="Lyhne E.K."/>
            <person name="Kogle M.E."/>
            <person name="Barry K."/>
            <person name="Clum A."/>
            <person name="Na H."/>
            <person name="Ledsgaard L."/>
            <person name="Lin J."/>
            <person name="Lipzen A."/>
            <person name="Kuo A."/>
            <person name="Riley R."/>
            <person name="Mondo S."/>
            <person name="Labutti K."/>
            <person name="Haridas S."/>
            <person name="Pangalinan J."/>
            <person name="Salamov A.A."/>
            <person name="Simmons B.A."/>
            <person name="Magnuson J.K."/>
            <person name="Chen J."/>
            <person name="Drula E."/>
            <person name="Henrissat B."/>
            <person name="Wiebenga A."/>
            <person name="Lubbers R.J."/>
            <person name="Gomes A.C."/>
            <person name="Makela M.R."/>
            <person name="Stajich J."/>
            <person name="Grigoriev I.V."/>
            <person name="Mortensen U.H."/>
            <person name="De Vries R.P."/>
            <person name="Baker S.E."/>
            <person name="Andersen M.R."/>
        </authorList>
    </citation>
    <scope>NUCLEOTIDE SEQUENCE [LARGE SCALE GENOMIC DNA]</scope>
    <source>
        <strain evidence="2 3">CBS 209.92</strain>
    </source>
</reference>
<dbReference type="Proteomes" id="UP001610563">
    <property type="component" value="Unassembled WGS sequence"/>
</dbReference>
<comment type="caution">
    <text evidence="2">The sequence shown here is derived from an EMBL/GenBank/DDBJ whole genome shotgun (WGS) entry which is preliminary data.</text>
</comment>
<evidence type="ECO:0000256" key="1">
    <source>
        <dbReference type="SAM" id="Phobius"/>
    </source>
</evidence>
<evidence type="ECO:0000313" key="3">
    <source>
        <dbReference type="Proteomes" id="UP001610563"/>
    </source>
</evidence>
<accession>A0ABR4FIA6</accession>
<gene>
    <name evidence="2" type="ORF">BJX66DRAFT_319390</name>
</gene>
<keyword evidence="1" id="KW-1133">Transmembrane helix</keyword>
<protein>
    <recommendedName>
        <fullName evidence="4">Secreted protein</fullName>
    </recommendedName>
</protein>
<name>A0ABR4FIA6_9EURO</name>
<keyword evidence="1" id="KW-0472">Membrane</keyword>
<dbReference type="EMBL" id="JBFTWV010000289">
    <property type="protein sequence ID" value="KAL2782970.1"/>
    <property type="molecule type" value="Genomic_DNA"/>
</dbReference>
<evidence type="ECO:0000313" key="2">
    <source>
        <dbReference type="EMBL" id="KAL2782970.1"/>
    </source>
</evidence>
<organism evidence="2 3">
    <name type="scientific">Aspergillus keveii</name>
    <dbReference type="NCBI Taxonomy" id="714993"/>
    <lineage>
        <taxon>Eukaryota</taxon>
        <taxon>Fungi</taxon>
        <taxon>Dikarya</taxon>
        <taxon>Ascomycota</taxon>
        <taxon>Pezizomycotina</taxon>
        <taxon>Eurotiomycetes</taxon>
        <taxon>Eurotiomycetidae</taxon>
        <taxon>Eurotiales</taxon>
        <taxon>Aspergillaceae</taxon>
        <taxon>Aspergillus</taxon>
        <taxon>Aspergillus subgen. Nidulantes</taxon>
    </lineage>
</organism>